<protein>
    <recommendedName>
        <fullName evidence="3">Nuclear receptor coactivator 5</fullName>
    </recommendedName>
</protein>
<evidence type="ECO:0000313" key="2">
    <source>
        <dbReference type="Proteomes" id="UP000728032"/>
    </source>
</evidence>
<dbReference type="PANTHER" id="PTHR23295">
    <property type="entry name" value="NUCLEAR RECEPTOR COACTIVATOR 5-RELATED"/>
    <property type="match status" value="1"/>
</dbReference>
<dbReference type="OrthoDB" id="10044938at2759"/>
<dbReference type="Gene3D" id="3.40.50.800">
    <property type="entry name" value="Anticodon-binding domain"/>
    <property type="match status" value="1"/>
</dbReference>
<evidence type="ECO:0000313" key="1">
    <source>
        <dbReference type="EMBL" id="CAD7664178.1"/>
    </source>
</evidence>
<dbReference type="PANTHER" id="PTHR23295:SF6">
    <property type="entry name" value="NEOSIN, ISOFORM A"/>
    <property type="match status" value="1"/>
</dbReference>
<reference evidence="1" key="1">
    <citation type="submission" date="2020-11" db="EMBL/GenBank/DDBJ databases">
        <authorList>
            <person name="Tran Van P."/>
        </authorList>
    </citation>
    <scope>NUCLEOTIDE SEQUENCE</scope>
</reference>
<dbReference type="SUPFAM" id="SSF52954">
    <property type="entry name" value="Class II aaRS ABD-related"/>
    <property type="match status" value="1"/>
</dbReference>
<keyword evidence="2" id="KW-1185">Reference proteome</keyword>
<dbReference type="AlphaFoldDB" id="A0A7R9QZG0"/>
<dbReference type="InterPro" id="IPR052600">
    <property type="entry name" value="Nuc_rcpt_coact/corep"/>
</dbReference>
<feature type="non-terminal residue" evidence="1">
    <location>
        <position position="160"/>
    </location>
</feature>
<proteinExistence type="predicted"/>
<dbReference type="EMBL" id="CAJPVJ010036682">
    <property type="protein sequence ID" value="CAG2181315.1"/>
    <property type="molecule type" value="Genomic_DNA"/>
</dbReference>
<dbReference type="InterPro" id="IPR036621">
    <property type="entry name" value="Anticodon-bd_dom_sf"/>
</dbReference>
<dbReference type="EMBL" id="OC951507">
    <property type="protein sequence ID" value="CAD7664178.1"/>
    <property type="molecule type" value="Genomic_DNA"/>
</dbReference>
<evidence type="ECO:0008006" key="3">
    <source>
        <dbReference type="Google" id="ProtNLM"/>
    </source>
</evidence>
<sequence>MGNRPPMGGPTGTRHGSMIPNMNQYMGDEYPPYQAPPPMPSTEPVVGNEIEIIVVSKEQWGYADMIEKRIKQESGIRFIDMLFLHSPASLNLTLNDLFARQTLYALVIAPVNEEHMSVTLHVLHNQTEHRNMPLEDAIQLINNDFRAFNESGGVGPTGPM</sequence>
<organism evidence="1">
    <name type="scientific">Oppiella nova</name>
    <dbReference type="NCBI Taxonomy" id="334625"/>
    <lineage>
        <taxon>Eukaryota</taxon>
        <taxon>Metazoa</taxon>
        <taxon>Ecdysozoa</taxon>
        <taxon>Arthropoda</taxon>
        <taxon>Chelicerata</taxon>
        <taxon>Arachnida</taxon>
        <taxon>Acari</taxon>
        <taxon>Acariformes</taxon>
        <taxon>Sarcoptiformes</taxon>
        <taxon>Oribatida</taxon>
        <taxon>Brachypylina</taxon>
        <taxon>Oppioidea</taxon>
        <taxon>Oppiidae</taxon>
        <taxon>Oppiella</taxon>
    </lineage>
</organism>
<gene>
    <name evidence="1" type="ORF">ONB1V03_LOCUS20736</name>
</gene>
<name>A0A7R9QZG0_9ACAR</name>
<dbReference type="Proteomes" id="UP000728032">
    <property type="component" value="Unassembled WGS sequence"/>
</dbReference>
<accession>A0A7R9QZG0</accession>